<accession>A0A1G1W0Q4</accession>
<dbReference type="Proteomes" id="UP000176723">
    <property type="component" value="Unassembled WGS sequence"/>
</dbReference>
<evidence type="ECO:0008006" key="3">
    <source>
        <dbReference type="Google" id="ProtNLM"/>
    </source>
</evidence>
<proteinExistence type="predicted"/>
<gene>
    <name evidence="1" type="ORF">A3A65_01645</name>
</gene>
<evidence type="ECO:0000313" key="1">
    <source>
        <dbReference type="EMBL" id="OGY20997.1"/>
    </source>
</evidence>
<dbReference type="SUPFAM" id="SSF89447">
    <property type="entry name" value="AbrB/MazE/MraZ-like"/>
    <property type="match status" value="1"/>
</dbReference>
<dbReference type="STRING" id="1797593.A3A65_01645"/>
<dbReference type="AlphaFoldDB" id="A0A1G1W0Q4"/>
<organism evidence="1 2">
    <name type="scientific">Candidatus Chisholmbacteria bacterium RIFCSPLOWO2_01_FULL_49_14</name>
    <dbReference type="NCBI Taxonomy" id="1797593"/>
    <lineage>
        <taxon>Bacteria</taxon>
        <taxon>Candidatus Chisholmiibacteriota</taxon>
    </lineage>
</organism>
<dbReference type="EMBL" id="MHCL01000017">
    <property type="protein sequence ID" value="OGY20997.1"/>
    <property type="molecule type" value="Genomic_DNA"/>
</dbReference>
<sequence length="102" mass="11483">MTQVLISDIIRLTFDSGTTMSTYTIDIRPRRQATLPRPFLKKLGADVGDALHVEVSGQKAIVKAKKRIALDAFREIQSAFSRSKISEPTLRRSVESKRTHTK</sequence>
<reference evidence="1 2" key="1">
    <citation type="journal article" date="2016" name="Nat. Commun.">
        <title>Thousands of microbial genomes shed light on interconnected biogeochemical processes in an aquifer system.</title>
        <authorList>
            <person name="Anantharaman K."/>
            <person name="Brown C.T."/>
            <person name="Hug L.A."/>
            <person name="Sharon I."/>
            <person name="Castelle C.J."/>
            <person name="Probst A.J."/>
            <person name="Thomas B.C."/>
            <person name="Singh A."/>
            <person name="Wilkins M.J."/>
            <person name="Karaoz U."/>
            <person name="Brodie E.L."/>
            <person name="Williams K.H."/>
            <person name="Hubbard S.S."/>
            <person name="Banfield J.F."/>
        </authorList>
    </citation>
    <scope>NUCLEOTIDE SEQUENCE [LARGE SCALE GENOMIC DNA]</scope>
</reference>
<evidence type="ECO:0000313" key="2">
    <source>
        <dbReference type="Proteomes" id="UP000176723"/>
    </source>
</evidence>
<protein>
    <recommendedName>
        <fullName evidence="3">SpoVT-AbrB domain-containing protein</fullName>
    </recommendedName>
</protein>
<comment type="caution">
    <text evidence="1">The sequence shown here is derived from an EMBL/GenBank/DDBJ whole genome shotgun (WGS) entry which is preliminary data.</text>
</comment>
<dbReference type="InterPro" id="IPR037914">
    <property type="entry name" value="SpoVT-AbrB_sf"/>
</dbReference>
<name>A0A1G1W0Q4_9BACT</name>